<feature type="non-terminal residue" evidence="1">
    <location>
        <position position="80"/>
    </location>
</feature>
<proteinExistence type="predicted"/>
<comment type="caution">
    <text evidence="1">The sequence shown here is derived from an EMBL/GenBank/DDBJ whole genome shotgun (WGS) entry which is preliminary data.</text>
</comment>
<protein>
    <submittedName>
        <fullName evidence="1">Uncharacterized protein</fullName>
    </submittedName>
</protein>
<name>A0A656JI40_PSESF</name>
<dbReference type="EMBL" id="AOKF01004144">
    <property type="protein sequence ID" value="EPN26387.1"/>
    <property type="molecule type" value="Genomic_DNA"/>
</dbReference>
<dbReference type="Proteomes" id="UP000018849">
    <property type="component" value="Unassembled WGS sequence"/>
</dbReference>
<evidence type="ECO:0000313" key="1">
    <source>
        <dbReference type="EMBL" id="EPN26387.1"/>
    </source>
</evidence>
<accession>A0A656JI40</accession>
<gene>
    <name evidence="1" type="ORF">A245_48320</name>
</gene>
<evidence type="ECO:0000313" key="2">
    <source>
        <dbReference type="Proteomes" id="UP000018849"/>
    </source>
</evidence>
<sequence>EQISDADDALGTVRAELQQQIDSIADLADSMPYKPGETYAAGQGVLGADGIIYQATQNVPVNTPPPNITYWLNVGQAVAT</sequence>
<reference evidence="1 2" key="1">
    <citation type="journal article" date="2013" name="PLoS Pathog.">
        <title>Genomic analysis of the Kiwifruit pathogen Pseudomonas syringae pv. actinidiae provides insight into the origins of an emergent plant disease.</title>
        <authorList>
            <person name="McCann H.C."/>
            <person name="Rikkerink E.H."/>
            <person name="Bertels F."/>
            <person name="Fiers M."/>
            <person name="Lu A."/>
            <person name="Rees-George J."/>
            <person name="Andersen M.T."/>
            <person name="Gleave A.P."/>
            <person name="Haubold B."/>
            <person name="Wohlers M.W."/>
            <person name="Guttman D.S."/>
            <person name="Wang P.W."/>
            <person name="Straub C."/>
            <person name="Vanneste J.L."/>
            <person name="Rainey P.B."/>
            <person name="Templeton M.D."/>
        </authorList>
    </citation>
    <scope>NUCLEOTIDE SEQUENCE [LARGE SCALE GENOMIC DNA]</scope>
    <source>
        <strain evidence="1 2">ICMP 19096</strain>
    </source>
</reference>
<dbReference type="AlphaFoldDB" id="A0A656JI40"/>
<feature type="non-terminal residue" evidence="1">
    <location>
        <position position="1"/>
    </location>
</feature>
<organism evidence="1 2">
    <name type="scientific">Pseudomonas syringae pv. actinidiae ICMP 19096</name>
    <dbReference type="NCBI Taxonomy" id="1194405"/>
    <lineage>
        <taxon>Bacteria</taxon>
        <taxon>Pseudomonadati</taxon>
        <taxon>Pseudomonadota</taxon>
        <taxon>Gammaproteobacteria</taxon>
        <taxon>Pseudomonadales</taxon>
        <taxon>Pseudomonadaceae</taxon>
        <taxon>Pseudomonas</taxon>
        <taxon>Pseudomonas syringae</taxon>
    </lineage>
</organism>